<evidence type="ECO:0000256" key="2">
    <source>
        <dbReference type="ARBA" id="ARBA00023125"/>
    </source>
</evidence>
<dbReference type="InterPro" id="IPR001845">
    <property type="entry name" value="HTH_ArsR_DNA-bd_dom"/>
</dbReference>
<dbReference type="InterPro" id="IPR051011">
    <property type="entry name" value="Metal_resp_trans_reg"/>
</dbReference>
<dbReference type="InterPro" id="IPR036388">
    <property type="entry name" value="WH-like_DNA-bd_sf"/>
</dbReference>
<dbReference type="SUPFAM" id="SSF46785">
    <property type="entry name" value="Winged helix' DNA-binding domain"/>
    <property type="match status" value="1"/>
</dbReference>
<dbReference type="Gene3D" id="1.10.10.10">
    <property type="entry name" value="Winged helix-like DNA-binding domain superfamily/Winged helix DNA-binding domain"/>
    <property type="match status" value="1"/>
</dbReference>
<dbReference type="EMBL" id="SUMC01000058">
    <property type="protein sequence ID" value="TKA03046.1"/>
    <property type="molecule type" value="Genomic_DNA"/>
</dbReference>
<name>A0A4U0S2F6_9ACTN</name>
<evidence type="ECO:0000259" key="4">
    <source>
        <dbReference type="PROSITE" id="PS50987"/>
    </source>
</evidence>
<dbReference type="Proteomes" id="UP000305778">
    <property type="component" value="Unassembled WGS sequence"/>
</dbReference>
<dbReference type="OrthoDB" id="9810923at2"/>
<dbReference type="PRINTS" id="PR00778">
    <property type="entry name" value="HTHARSR"/>
</dbReference>
<reference evidence="5 6" key="1">
    <citation type="submission" date="2019-04" db="EMBL/GenBank/DDBJ databases">
        <title>Streptomyces oryziradicis sp. nov., a novel actinomycete isolated from rhizosphere soil of rice (Oryza sativa L.).</title>
        <authorList>
            <person name="Li C."/>
        </authorList>
    </citation>
    <scope>NUCLEOTIDE SEQUENCE [LARGE SCALE GENOMIC DNA]</scope>
    <source>
        <strain evidence="5 6">NEAU-C40</strain>
    </source>
</reference>
<dbReference type="CDD" id="cd00090">
    <property type="entry name" value="HTH_ARSR"/>
    <property type="match status" value="1"/>
</dbReference>
<protein>
    <submittedName>
        <fullName evidence="5">Winged helix-turn-helix transcriptional regulator</fullName>
    </submittedName>
</protein>
<dbReference type="InterPro" id="IPR036390">
    <property type="entry name" value="WH_DNA-bd_sf"/>
</dbReference>
<sequence length="121" mass="12999">MHADIEGFHVPEAEVIEQACDVLRILSDPTRMRLLYALAQGESNVACLAEIVGANPTAVSQHLSKLRLSGIVKARRQGTFMYYTVVDPTVHDVLHTLLGQLGPQTGEAATEHAKAIAAVPS</sequence>
<keyword evidence="1" id="KW-0805">Transcription regulation</keyword>
<organism evidence="5 6">
    <name type="scientific">Actinacidiphila oryziradicis</name>
    <dbReference type="NCBI Taxonomy" id="2571141"/>
    <lineage>
        <taxon>Bacteria</taxon>
        <taxon>Bacillati</taxon>
        <taxon>Actinomycetota</taxon>
        <taxon>Actinomycetes</taxon>
        <taxon>Kitasatosporales</taxon>
        <taxon>Streptomycetaceae</taxon>
        <taxon>Actinacidiphila</taxon>
    </lineage>
</organism>
<keyword evidence="3" id="KW-0804">Transcription</keyword>
<evidence type="ECO:0000256" key="3">
    <source>
        <dbReference type="ARBA" id="ARBA00023163"/>
    </source>
</evidence>
<dbReference type="InterPro" id="IPR011991">
    <property type="entry name" value="ArsR-like_HTH"/>
</dbReference>
<evidence type="ECO:0000256" key="1">
    <source>
        <dbReference type="ARBA" id="ARBA00023015"/>
    </source>
</evidence>
<comment type="caution">
    <text evidence="5">The sequence shown here is derived from an EMBL/GenBank/DDBJ whole genome shotgun (WGS) entry which is preliminary data.</text>
</comment>
<keyword evidence="2" id="KW-0238">DNA-binding</keyword>
<feature type="domain" description="HTH arsR-type" evidence="4">
    <location>
        <begin position="11"/>
        <end position="105"/>
    </location>
</feature>
<dbReference type="Pfam" id="PF01022">
    <property type="entry name" value="HTH_5"/>
    <property type="match status" value="1"/>
</dbReference>
<accession>A0A4U0S2F6</accession>
<dbReference type="SMART" id="SM00418">
    <property type="entry name" value="HTH_ARSR"/>
    <property type="match status" value="1"/>
</dbReference>
<dbReference type="RefSeq" id="WP_136728640.1">
    <property type="nucleotide sequence ID" value="NZ_SUMC01000058.1"/>
</dbReference>
<evidence type="ECO:0000313" key="5">
    <source>
        <dbReference type="EMBL" id="TKA03046.1"/>
    </source>
</evidence>
<dbReference type="PANTHER" id="PTHR43132">
    <property type="entry name" value="ARSENICAL RESISTANCE OPERON REPRESSOR ARSR-RELATED"/>
    <property type="match status" value="1"/>
</dbReference>
<keyword evidence="6" id="KW-1185">Reference proteome</keyword>
<dbReference type="PROSITE" id="PS50987">
    <property type="entry name" value="HTH_ARSR_2"/>
    <property type="match status" value="1"/>
</dbReference>
<evidence type="ECO:0000313" key="6">
    <source>
        <dbReference type="Proteomes" id="UP000305778"/>
    </source>
</evidence>
<dbReference type="AlphaFoldDB" id="A0A4U0S2F6"/>
<dbReference type="GO" id="GO:0003700">
    <property type="term" value="F:DNA-binding transcription factor activity"/>
    <property type="evidence" value="ECO:0007669"/>
    <property type="project" value="InterPro"/>
</dbReference>
<dbReference type="PANTHER" id="PTHR43132:SF6">
    <property type="entry name" value="HTH-TYPE TRANSCRIPTIONAL REPRESSOR CZRA"/>
    <property type="match status" value="1"/>
</dbReference>
<dbReference type="NCBIfam" id="NF033788">
    <property type="entry name" value="HTH_metalloreg"/>
    <property type="match status" value="1"/>
</dbReference>
<proteinExistence type="predicted"/>
<dbReference type="GO" id="GO:0003677">
    <property type="term" value="F:DNA binding"/>
    <property type="evidence" value="ECO:0007669"/>
    <property type="project" value="UniProtKB-KW"/>
</dbReference>
<gene>
    <name evidence="5" type="ORF">FCI23_37465</name>
</gene>